<gene>
    <name evidence="2" type="ORF">GS441_19015</name>
    <name evidence="3" type="ORF">GS882_08215</name>
    <name evidence="4" type="ORF">GS882_08565</name>
</gene>
<keyword evidence="1" id="KW-1133">Transmembrane helix</keyword>
<evidence type="ECO:0000256" key="1">
    <source>
        <dbReference type="SAM" id="Phobius"/>
    </source>
</evidence>
<keyword evidence="1" id="KW-0812">Transmembrane</keyword>
<dbReference type="Proteomes" id="UP000603463">
    <property type="component" value="Unassembled WGS sequence"/>
</dbReference>
<protein>
    <submittedName>
        <fullName evidence="3">Uncharacterized protein</fullName>
    </submittedName>
</protein>
<reference evidence="3" key="2">
    <citation type="journal article" date="2020" name="Environ. Microbiol.">
        <title>The novel and transferable erm(51) gene confers Macrolides, Lincosamides, and Streptogramins B (MLSB) resistance to clonal Rhodococcus equi in the environment.</title>
        <authorList>
            <person name="Huber L."/>
            <person name="Giguere S."/>
            <person name="Slovis N.M."/>
            <person name="Alvarez-Narvaez S."/>
            <person name="Hart K.A."/>
            <person name="Greiter M."/>
            <person name="Morris E.R.A."/>
            <person name="Cohen N.D."/>
        </authorList>
    </citation>
    <scope>NUCLEOTIDE SEQUENCE</scope>
    <source>
        <strain evidence="3">Lh_116_1</strain>
    </source>
</reference>
<dbReference type="RefSeq" id="WP_084846550.1">
    <property type="nucleotide sequence ID" value="NZ_CP095477.1"/>
</dbReference>
<dbReference type="EMBL" id="WUXR01000012">
    <property type="protein sequence ID" value="MBM4567434.1"/>
    <property type="molecule type" value="Genomic_DNA"/>
</dbReference>
<dbReference type="EMBL" id="WVBC01000030">
    <property type="protein sequence ID" value="NKT78155.1"/>
    <property type="molecule type" value="Genomic_DNA"/>
</dbReference>
<dbReference type="Proteomes" id="UP000808906">
    <property type="component" value="Unassembled WGS sequence"/>
</dbReference>
<name>A0A9Q2SSW5_RHOHA</name>
<evidence type="ECO:0000313" key="2">
    <source>
        <dbReference type="EMBL" id="MBM4567434.1"/>
    </source>
</evidence>
<evidence type="ECO:0000313" key="5">
    <source>
        <dbReference type="Proteomes" id="UP000603463"/>
    </source>
</evidence>
<reference evidence="2" key="1">
    <citation type="submission" date="2019-11" db="EMBL/GenBank/DDBJ databases">
        <title>Spread of Macrolides and rifampicin resistant Rhodococcus equi in clinical isolates in the USA.</title>
        <authorList>
            <person name="Alvarez-Narvaez S."/>
            <person name="Huber L."/>
            <person name="Cohen N.D."/>
            <person name="Slovis N."/>
            <person name="Greiter M."/>
            <person name="Giguere S."/>
            <person name="Hart K."/>
        </authorList>
    </citation>
    <scope>NUCLEOTIDE SEQUENCE</scope>
    <source>
        <strain evidence="2">Lh_17</strain>
    </source>
</reference>
<sequence>MQTFIERGEVIALDCSHQDTILFYDPSYGPYEKCVECEVILDEEDAPADNDLTDDEAVADAGVWVAIWLSALAWTAVVGLGLVWWAVTA</sequence>
<keyword evidence="1" id="KW-0472">Membrane</keyword>
<dbReference type="AlphaFoldDB" id="A0A9Q2SSW5"/>
<evidence type="ECO:0000313" key="3">
    <source>
        <dbReference type="EMBL" id="NKT78087.1"/>
    </source>
</evidence>
<dbReference type="EMBL" id="WVBC01000030">
    <property type="protein sequence ID" value="NKT78087.1"/>
    <property type="molecule type" value="Genomic_DNA"/>
</dbReference>
<evidence type="ECO:0000313" key="4">
    <source>
        <dbReference type="EMBL" id="NKT78155.1"/>
    </source>
</evidence>
<feature type="transmembrane region" description="Helical" evidence="1">
    <location>
        <begin position="61"/>
        <end position="87"/>
    </location>
</feature>
<comment type="caution">
    <text evidence="3">The sequence shown here is derived from an EMBL/GenBank/DDBJ whole genome shotgun (WGS) entry which is preliminary data.</text>
</comment>
<proteinExistence type="predicted"/>
<accession>A0A9Q2SSW5</accession>
<organism evidence="3 5">
    <name type="scientific">Rhodococcus hoagii</name>
    <name type="common">Corynebacterium equii</name>
    <dbReference type="NCBI Taxonomy" id="43767"/>
    <lineage>
        <taxon>Bacteria</taxon>
        <taxon>Bacillati</taxon>
        <taxon>Actinomycetota</taxon>
        <taxon>Actinomycetes</taxon>
        <taxon>Mycobacteriales</taxon>
        <taxon>Nocardiaceae</taxon>
        <taxon>Prescottella</taxon>
    </lineage>
</organism>